<dbReference type="EMBL" id="JANFFA010000001">
    <property type="protein sequence ID" value="MDQ2093675.1"/>
    <property type="molecule type" value="Genomic_DNA"/>
</dbReference>
<proteinExistence type="predicted"/>
<reference evidence="1" key="2">
    <citation type="submission" date="2023-04" db="EMBL/GenBank/DDBJ databases">
        <title>'Rhodoalgimonas zhirmunskyi' gen. nov., isolated from a red alga.</title>
        <authorList>
            <person name="Nedashkovskaya O.I."/>
            <person name="Otstavnykh N.Y."/>
            <person name="Bystritskaya E.P."/>
            <person name="Balabanova L.A."/>
            <person name="Isaeva M.P."/>
        </authorList>
    </citation>
    <scope>NUCLEOTIDE SEQUENCE</scope>
    <source>
        <strain evidence="1">10Alg 79</strain>
    </source>
</reference>
<comment type="caution">
    <text evidence="1">The sequence shown here is derived from an EMBL/GenBank/DDBJ whole genome shotgun (WGS) entry which is preliminary data.</text>
</comment>
<evidence type="ECO:0000313" key="2">
    <source>
        <dbReference type="Proteomes" id="UP001227162"/>
    </source>
</evidence>
<sequence length="181" mass="19118">MRKMIGRISMGLALAAVLAVGGRAEELAPRYEQIGRVTVTLDGAPMELVVTRDTETGRAGAEQKKVMGSFLTVNVLGQTIGDEGAPGNPMVQATFQKQMGPMTLLSAEIFDSGFDTPMVMSPDGGEVGKVTLSFEGDHLSARIEGRMQRLEGYAKGQPKAKDGAAPVPVVIEIEADVPAMK</sequence>
<dbReference type="AlphaFoldDB" id="A0AAJ1U8E3"/>
<protein>
    <submittedName>
        <fullName evidence="1">Uncharacterized protein</fullName>
    </submittedName>
</protein>
<organism evidence="1 2">
    <name type="scientific">Rhodalgimonas zhirmunskyi</name>
    <dbReference type="NCBI Taxonomy" id="2964767"/>
    <lineage>
        <taxon>Bacteria</taxon>
        <taxon>Pseudomonadati</taxon>
        <taxon>Pseudomonadota</taxon>
        <taxon>Alphaproteobacteria</taxon>
        <taxon>Rhodobacterales</taxon>
        <taxon>Roseobacteraceae</taxon>
        <taxon>Rhodalgimonas</taxon>
    </lineage>
</organism>
<keyword evidence="2" id="KW-1185">Reference proteome</keyword>
<dbReference type="Proteomes" id="UP001227162">
    <property type="component" value="Unassembled WGS sequence"/>
</dbReference>
<dbReference type="RefSeq" id="WP_317625256.1">
    <property type="nucleotide sequence ID" value="NZ_JANFFA010000001.1"/>
</dbReference>
<gene>
    <name evidence="1" type="ORF">NOI20_06105</name>
</gene>
<accession>A0AAJ1U8E3</accession>
<evidence type="ECO:0000313" key="1">
    <source>
        <dbReference type="EMBL" id="MDQ2093675.1"/>
    </source>
</evidence>
<name>A0AAJ1U8E3_9RHOB</name>
<reference evidence="1" key="1">
    <citation type="submission" date="2022-07" db="EMBL/GenBank/DDBJ databases">
        <authorList>
            <person name="Otstavnykh N."/>
            <person name="Isaeva M."/>
            <person name="Bystritskaya E."/>
        </authorList>
    </citation>
    <scope>NUCLEOTIDE SEQUENCE</scope>
    <source>
        <strain evidence="1">10Alg 79</strain>
    </source>
</reference>